<keyword evidence="4" id="KW-1185">Reference proteome</keyword>
<dbReference type="PANTHER" id="PTHR43674:SF2">
    <property type="entry name" value="BETA-UREIDOPROPIONASE"/>
    <property type="match status" value="1"/>
</dbReference>
<organism evidence="3 4">
    <name type="scientific">Streptomyces qinzhouensis</name>
    <dbReference type="NCBI Taxonomy" id="2599401"/>
    <lineage>
        <taxon>Bacteria</taxon>
        <taxon>Bacillati</taxon>
        <taxon>Actinomycetota</taxon>
        <taxon>Actinomycetes</taxon>
        <taxon>Kitasatosporales</taxon>
        <taxon>Streptomycetaceae</taxon>
        <taxon>Streptomyces</taxon>
    </lineage>
</organism>
<dbReference type="GO" id="GO:0016811">
    <property type="term" value="F:hydrolase activity, acting on carbon-nitrogen (but not peptide) bonds, in linear amides"/>
    <property type="evidence" value="ECO:0007669"/>
    <property type="project" value="TreeGrafter"/>
</dbReference>
<dbReference type="AlphaFoldDB" id="A0A5B8JGM9"/>
<dbReference type="Pfam" id="PF00795">
    <property type="entry name" value="CN_hydrolase"/>
    <property type="match status" value="1"/>
</dbReference>
<dbReference type="Proteomes" id="UP000320580">
    <property type="component" value="Chromosome"/>
</dbReference>
<reference evidence="3 4" key="1">
    <citation type="submission" date="2019-07" db="EMBL/GenBank/DDBJ databases">
        <authorList>
            <person name="Zhu P."/>
        </authorList>
    </citation>
    <scope>NUCLEOTIDE SEQUENCE [LARGE SCALE GENOMIC DNA]</scope>
    <source>
        <strain evidence="3 4">SSL-25</strain>
    </source>
</reference>
<evidence type="ECO:0000313" key="4">
    <source>
        <dbReference type="Proteomes" id="UP000320580"/>
    </source>
</evidence>
<dbReference type="InterPro" id="IPR003010">
    <property type="entry name" value="C-N_Hydrolase"/>
</dbReference>
<sequence>MKIAAAQFAPLPGDVAANVRAIAELIHDAAGQGARVVVFPETSTTGYFARRFAEEPDLVLDEDDERWEPVRESCRASGAAAVVNAAVRTPSGRPAVTSLVFGPDGTLLARYDKRHLHGVEQEIFAAGGTDGGFVLDGVRFALATCYDNRFPEVAARARESGAAVYLASSVLELGNDSFEAVYPVRARENGLYVLLANALGVNDCGDCRGDSAVWGPDGTRLAAAGGASGVLVVELPL</sequence>
<dbReference type="InterPro" id="IPR036526">
    <property type="entry name" value="C-N_Hydrolase_sf"/>
</dbReference>
<dbReference type="InterPro" id="IPR050345">
    <property type="entry name" value="Aliph_Amidase/BUP"/>
</dbReference>
<dbReference type="KEGG" id="sqz:FQU76_08770"/>
<protein>
    <submittedName>
        <fullName evidence="3">Carbon-nitrogen hydrolase family protein</fullName>
    </submittedName>
</protein>
<dbReference type="EMBL" id="CP042266">
    <property type="protein sequence ID" value="QDY76613.1"/>
    <property type="molecule type" value="Genomic_DNA"/>
</dbReference>
<dbReference type="Gene3D" id="3.60.110.10">
    <property type="entry name" value="Carbon-nitrogen hydrolase"/>
    <property type="match status" value="1"/>
</dbReference>
<feature type="domain" description="CN hydrolase" evidence="2">
    <location>
        <begin position="1"/>
        <end position="237"/>
    </location>
</feature>
<keyword evidence="1 3" id="KW-0378">Hydrolase</keyword>
<proteinExistence type="predicted"/>
<evidence type="ECO:0000259" key="2">
    <source>
        <dbReference type="PROSITE" id="PS50263"/>
    </source>
</evidence>
<name>A0A5B8JGM9_9ACTN</name>
<gene>
    <name evidence="3" type="ORF">FQU76_08770</name>
</gene>
<dbReference type="PROSITE" id="PS50263">
    <property type="entry name" value="CN_HYDROLASE"/>
    <property type="match status" value="1"/>
</dbReference>
<dbReference type="PANTHER" id="PTHR43674">
    <property type="entry name" value="NITRILASE C965.09-RELATED"/>
    <property type="match status" value="1"/>
</dbReference>
<dbReference type="CDD" id="cd07197">
    <property type="entry name" value="nitrilase"/>
    <property type="match status" value="1"/>
</dbReference>
<dbReference type="SUPFAM" id="SSF56317">
    <property type="entry name" value="Carbon-nitrogen hydrolase"/>
    <property type="match status" value="1"/>
</dbReference>
<evidence type="ECO:0000313" key="3">
    <source>
        <dbReference type="EMBL" id="QDY76613.1"/>
    </source>
</evidence>
<dbReference type="OrthoDB" id="4532287at2"/>
<evidence type="ECO:0000256" key="1">
    <source>
        <dbReference type="ARBA" id="ARBA00022801"/>
    </source>
</evidence>
<dbReference type="RefSeq" id="WP_146479909.1">
    <property type="nucleotide sequence ID" value="NZ_CP042266.1"/>
</dbReference>
<accession>A0A5B8JGM9</accession>